<dbReference type="SUPFAM" id="SSF53187">
    <property type="entry name" value="Zn-dependent exopeptidases"/>
    <property type="match status" value="1"/>
</dbReference>
<dbReference type="InterPro" id="IPR050695">
    <property type="entry name" value="N-acetylmuramoyl_amidase_3"/>
</dbReference>
<gene>
    <name evidence="3" type="ORF">GCM10008938_10480</name>
</gene>
<accession>A0ABQ2CW40</accession>
<dbReference type="InterPro" id="IPR002508">
    <property type="entry name" value="MurNAc-LAA_cat"/>
</dbReference>
<dbReference type="EMBL" id="BMOD01000002">
    <property type="protein sequence ID" value="GGJ26210.1"/>
    <property type="molecule type" value="Genomic_DNA"/>
</dbReference>
<reference evidence="4" key="1">
    <citation type="journal article" date="2019" name="Int. J. Syst. Evol. Microbiol.">
        <title>The Global Catalogue of Microorganisms (GCM) 10K type strain sequencing project: providing services to taxonomists for standard genome sequencing and annotation.</title>
        <authorList>
            <consortium name="The Broad Institute Genomics Platform"/>
            <consortium name="The Broad Institute Genome Sequencing Center for Infectious Disease"/>
            <person name="Wu L."/>
            <person name="Ma J."/>
        </authorList>
    </citation>
    <scope>NUCLEOTIDE SEQUENCE [LARGE SCALE GENOMIC DNA]</scope>
    <source>
        <strain evidence="4">JCM 14370</strain>
    </source>
</reference>
<dbReference type="PANTHER" id="PTHR30404:SF0">
    <property type="entry name" value="N-ACETYLMURAMOYL-L-ALANINE AMIDASE AMIC"/>
    <property type="match status" value="1"/>
</dbReference>
<dbReference type="Pfam" id="PF01520">
    <property type="entry name" value="Amidase_3"/>
    <property type="match status" value="1"/>
</dbReference>
<evidence type="ECO:0000256" key="1">
    <source>
        <dbReference type="ARBA" id="ARBA00022801"/>
    </source>
</evidence>
<proteinExistence type="predicted"/>
<keyword evidence="4" id="KW-1185">Reference proteome</keyword>
<name>A0ABQ2CW40_9DEIO</name>
<sequence length="350" mass="38506">MHLRYYEEVHHLARFFTALLAPLVLTSTLAQSLLAAPRYAKREGFTRVVLDLPPETPYLITYLPDGVQIRLNGLIADALSGTINLEDVQSWSYVADPLGVTVRFKTPFPVSDQHGLKFLPLPPSADSTQLRLVLDFSPGMLRIDPFLPQQLPVFPPNSQIVLDPGHGGSDPGATGGVIEKEVTLTIARLVRDYLSQAGALVTLTRDGDVDLSPNKDRDLKARAAMGRYPQQYLVSIHVNSDTAGNGAGIETWYYTPQSRLFAEALQARVIETTGHTSRGVKRAPFVVIKEAYVPSALVEVGFTSHLLDSENLRNNDHLHRIAYGIARAIRDQYPAVVVPSPEVLPAELYP</sequence>
<dbReference type="SMART" id="SM00646">
    <property type="entry name" value="Ami_3"/>
    <property type="match status" value="1"/>
</dbReference>
<organism evidence="3 4">
    <name type="scientific">Deinococcus roseus</name>
    <dbReference type="NCBI Taxonomy" id="392414"/>
    <lineage>
        <taxon>Bacteria</taxon>
        <taxon>Thermotogati</taxon>
        <taxon>Deinococcota</taxon>
        <taxon>Deinococci</taxon>
        <taxon>Deinococcales</taxon>
        <taxon>Deinococcaceae</taxon>
        <taxon>Deinococcus</taxon>
    </lineage>
</organism>
<comment type="caution">
    <text evidence="3">The sequence shown here is derived from an EMBL/GenBank/DDBJ whole genome shotgun (WGS) entry which is preliminary data.</text>
</comment>
<dbReference type="Proteomes" id="UP000632222">
    <property type="component" value="Unassembled WGS sequence"/>
</dbReference>
<feature type="domain" description="MurNAc-LAA" evidence="2">
    <location>
        <begin position="218"/>
        <end position="330"/>
    </location>
</feature>
<dbReference type="RefSeq" id="WP_189000923.1">
    <property type="nucleotide sequence ID" value="NZ_BMOD01000002.1"/>
</dbReference>
<dbReference type="Gene3D" id="3.40.630.40">
    <property type="entry name" value="Zn-dependent exopeptidases"/>
    <property type="match status" value="1"/>
</dbReference>
<evidence type="ECO:0000313" key="3">
    <source>
        <dbReference type="EMBL" id="GGJ26210.1"/>
    </source>
</evidence>
<dbReference type="CDD" id="cd02696">
    <property type="entry name" value="MurNAc-LAA"/>
    <property type="match status" value="1"/>
</dbReference>
<evidence type="ECO:0000313" key="4">
    <source>
        <dbReference type="Proteomes" id="UP000632222"/>
    </source>
</evidence>
<evidence type="ECO:0000259" key="2">
    <source>
        <dbReference type="SMART" id="SM00646"/>
    </source>
</evidence>
<dbReference type="PANTHER" id="PTHR30404">
    <property type="entry name" value="N-ACETYLMURAMOYL-L-ALANINE AMIDASE"/>
    <property type="match status" value="1"/>
</dbReference>
<keyword evidence="1" id="KW-0378">Hydrolase</keyword>
<protein>
    <recommendedName>
        <fullName evidence="2">MurNAc-LAA domain-containing protein</fullName>
    </recommendedName>
</protein>